<keyword evidence="3 6" id="KW-0812">Transmembrane</keyword>
<feature type="transmembrane region" description="Helical" evidence="6">
    <location>
        <begin position="32"/>
        <end position="54"/>
    </location>
</feature>
<organism evidence="8 9">
    <name type="scientific">Rhizobium subbaraonis</name>
    <dbReference type="NCBI Taxonomy" id="908946"/>
    <lineage>
        <taxon>Bacteria</taxon>
        <taxon>Pseudomonadati</taxon>
        <taxon>Pseudomonadota</taxon>
        <taxon>Alphaproteobacteria</taxon>
        <taxon>Hyphomicrobiales</taxon>
        <taxon>Rhizobiaceae</taxon>
        <taxon>Rhizobium/Agrobacterium group</taxon>
        <taxon>Rhizobium</taxon>
    </lineage>
</organism>
<evidence type="ECO:0000256" key="5">
    <source>
        <dbReference type="ARBA" id="ARBA00023136"/>
    </source>
</evidence>
<protein>
    <submittedName>
        <fullName evidence="8">Phosphonate transport system permease protein</fullName>
    </submittedName>
</protein>
<feature type="transmembrane region" description="Helical" evidence="6">
    <location>
        <begin position="356"/>
        <end position="380"/>
    </location>
</feature>
<dbReference type="RefSeq" id="WP_097142027.1">
    <property type="nucleotide sequence ID" value="NZ_OBQD01000015.1"/>
</dbReference>
<dbReference type="Gene3D" id="1.10.3720.10">
    <property type="entry name" value="MetI-like"/>
    <property type="match status" value="1"/>
</dbReference>
<dbReference type="GO" id="GO:0015416">
    <property type="term" value="F:ABC-type phosphonate transporter activity"/>
    <property type="evidence" value="ECO:0007669"/>
    <property type="project" value="InterPro"/>
</dbReference>
<comment type="subcellular location">
    <subcellularLocation>
        <location evidence="1 6">Cell membrane</location>
        <topology evidence="1 6">Multi-pass membrane protein</topology>
    </subcellularLocation>
</comment>
<dbReference type="SUPFAM" id="SSF161098">
    <property type="entry name" value="MetI-like"/>
    <property type="match status" value="1"/>
</dbReference>
<feature type="transmembrane region" description="Helical" evidence="6">
    <location>
        <begin position="471"/>
        <end position="492"/>
    </location>
</feature>
<dbReference type="Proteomes" id="UP000219167">
    <property type="component" value="Unassembled WGS sequence"/>
</dbReference>
<evidence type="ECO:0000256" key="6">
    <source>
        <dbReference type="RuleBase" id="RU363032"/>
    </source>
</evidence>
<feature type="transmembrane region" description="Helical" evidence="6">
    <location>
        <begin position="309"/>
        <end position="335"/>
    </location>
</feature>
<keyword evidence="4 6" id="KW-1133">Transmembrane helix</keyword>
<evidence type="ECO:0000259" key="7">
    <source>
        <dbReference type="PROSITE" id="PS50928"/>
    </source>
</evidence>
<dbReference type="EMBL" id="OBQD01000015">
    <property type="protein sequence ID" value="SOC45472.1"/>
    <property type="molecule type" value="Genomic_DNA"/>
</dbReference>
<gene>
    <name evidence="8" type="ORF">SAMN05892877_115153</name>
</gene>
<dbReference type="InterPro" id="IPR035906">
    <property type="entry name" value="MetI-like_sf"/>
</dbReference>
<dbReference type="Pfam" id="PF00528">
    <property type="entry name" value="BPD_transp_1"/>
    <property type="match status" value="1"/>
</dbReference>
<comment type="similarity">
    <text evidence="6">Belongs to the binding-protein-dependent transport system permease family.</text>
</comment>
<dbReference type="PROSITE" id="PS50928">
    <property type="entry name" value="ABC_TM1"/>
    <property type="match status" value="1"/>
</dbReference>
<feature type="domain" description="ABC transmembrane type-1" evidence="7">
    <location>
        <begin position="305"/>
        <end position="489"/>
    </location>
</feature>
<dbReference type="OrthoDB" id="7820570at2"/>
<dbReference type="PANTHER" id="PTHR30043">
    <property type="entry name" value="PHOSPHONATES TRANSPORT SYSTEM PERMEASE PROTEIN"/>
    <property type="match status" value="1"/>
</dbReference>
<evidence type="ECO:0000313" key="9">
    <source>
        <dbReference type="Proteomes" id="UP000219167"/>
    </source>
</evidence>
<name>A0A285UUG5_9HYPH</name>
<accession>A0A285UUG5</accession>
<keyword evidence="2 6" id="KW-0813">Transport</keyword>
<evidence type="ECO:0000256" key="4">
    <source>
        <dbReference type="ARBA" id="ARBA00022989"/>
    </source>
</evidence>
<dbReference type="PANTHER" id="PTHR30043:SF9">
    <property type="entry name" value="PHOSPHONATES TRANSPORT SYSTEM PERMEASE PROTEIN"/>
    <property type="match status" value="1"/>
</dbReference>
<sequence length="502" mass="55792">MTKLHVSEMEDIAARHPEIFRTTFWARFRMPLIVLAAVLYGVYCWWFFAIGAVLGNANWSLAGTYLADWVSYEVRPEIRMDDHGTMKIVYPRFSPLGDNPNPDWLIAERQTVTRTIEVPAAARTTSPKPTTSFMAPGAALGSAAAEAVTTAPPATETRTEEVVTRAEVVMGRSTRIEVLPGEVTVQHGGERLRVAIDGRTVTPETQPLPQWATQKRPGEKVVLSFGIAGWAEIEGDEVSIRKRFLGWANFVFDTRSPFFDKSASEVFSLIAWGDRIDPARSNISLAWNNILYNSEWQHLDVWTKLLQTIVMAFVGTVLATLLAFPLAFVAARNITRSWISNQLTKRFFDFLRSVDMLIWALFFTRAFGPGPLAGMSAIFLTDTGTLGKLYSEALENIDDKQREGVKSVGAPSVAVKRFGVLPQVLPVFVSQALYFWESNTRSATIIGAVGAGGIGLKLWEAMRTNSDWENVAYMVVLILIVVFVFDGISNALRSRLIGRAHH</sequence>
<dbReference type="InterPro" id="IPR000515">
    <property type="entry name" value="MetI-like"/>
</dbReference>
<keyword evidence="5 6" id="KW-0472">Membrane</keyword>
<evidence type="ECO:0000256" key="2">
    <source>
        <dbReference type="ARBA" id="ARBA00022448"/>
    </source>
</evidence>
<dbReference type="CDD" id="cd06261">
    <property type="entry name" value="TM_PBP2"/>
    <property type="match status" value="1"/>
</dbReference>
<reference evidence="8 9" key="1">
    <citation type="submission" date="2017-08" db="EMBL/GenBank/DDBJ databases">
        <authorList>
            <person name="de Groot N.N."/>
        </authorList>
    </citation>
    <scope>NUCLEOTIDE SEQUENCE [LARGE SCALE GENOMIC DNA]</scope>
    <source>
        <strain evidence="8 9">JC85</strain>
    </source>
</reference>
<dbReference type="AlphaFoldDB" id="A0A285UUG5"/>
<proteinExistence type="inferred from homology"/>
<dbReference type="NCBIfam" id="TIGR01097">
    <property type="entry name" value="PhnE"/>
    <property type="match status" value="1"/>
</dbReference>
<keyword evidence="9" id="KW-1185">Reference proteome</keyword>
<dbReference type="InterPro" id="IPR005769">
    <property type="entry name" value="PhnE/PtxC"/>
</dbReference>
<evidence type="ECO:0000313" key="8">
    <source>
        <dbReference type="EMBL" id="SOC45472.1"/>
    </source>
</evidence>
<dbReference type="GO" id="GO:0005886">
    <property type="term" value="C:plasma membrane"/>
    <property type="evidence" value="ECO:0007669"/>
    <property type="project" value="UniProtKB-SubCell"/>
</dbReference>
<evidence type="ECO:0000256" key="1">
    <source>
        <dbReference type="ARBA" id="ARBA00004651"/>
    </source>
</evidence>
<evidence type="ECO:0000256" key="3">
    <source>
        <dbReference type="ARBA" id="ARBA00022692"/>
    </source>
</evidence>